<keyword evidence="4" id="KW-0418">Kinase</keyword>
<dbReference type="AlphaFoldDB" id="A0A2N5TW65"/>
<dbReference type="InterPro" id="IPR008271">
    <property type="entry name" value="Ser/Thr_kinase_AS"/>
</dbReference>
<dbReference type="GO" id="GO:0007059">
    <property type="term" value="P:chromosome segregation"/>
    <property type="evidence" value="ECO:0007669"/>
    <property type="project" value="TreeGrafter"/>
</dbReference>
<dbReference type="GO" id="GO:0000776">
    <property type="term" value="C:kinetochore"/>
    <property type="evidence" value="ECO:0007669"/>
    <property type="project" value="TreeGrafter"/>
</dbReference>
<accession>A0A2N5TW65</accession>
<dbReference type="GO" id="GO:0034501">
    <property type="term" value="P:protein localization to kinetochore"/>
    <property type="evidence" value="ECO:0007669"/>
    <property type="project" value="TreeGrafter"/>
</dbReference>
<keyword evidence="3" id="KW-0547">Nucleotide-binding</keyword>
<dbReference type="InterPro" id="IPR011009">
    <property type="entry name" value="Kinase-like_dom_sf"/>
</dbReference>
<evidence type="ECO:0000256" key="1">
    <source>
        <dbReference type="ARBA" id="ARBA00022527"/>
    </source>
</evidence>
<protein>
    <recommendedName>
        <fullName evidence="6">Protein kinase domain-containing protein</fullName>
    </recommendedName>
</protein>
<dbReference type="SMART" id="SM00220">
    <property type="entry name" value="S_TKc"/>
    <property type="match status" value="1"/>
</dbReference>
<dbReference type="PROSITE" id="PS50011">
    <property type="entry name" value="PROTEIN_KINASE_DOM"/>
    <property type="match status" value="1"/>
</dbReference>
<dbReference type="Gene3D" id="1.10.510.10">
    <property type="entry name" value="Transferase(Phosphotransferase) domain 1"/>
    <property type="match status" value="1"/>
</dbReference>
<evidence type="ECO:0000256" key="5">
    <source>
        <dbReference type="ARBA" id="ARBA00022840"/>
    </source>
</evidence>
<reference evidence="7 8" key="1">
    <citation type="submission" date="2017-11" db="EMBL/GenBank/DDBJ databases">
        <title>De novo assembly and phasing of dikaryotic genomes from two isolates of Puccinia coronata f. sp. avenae, the causal agent of oat crown rust.</title>
        <authorList>
            <person name="Miller M.E."/>
            <person name="Zhang Y."/>
            <person name="Omidvar V."/>
            <person name="Sperschneider J."/>
            <person name="Schwessinger B."/>
            <person name="Raley C."/>
            <person name="Palmer J.M."/>
            <person name="Garnica D."/>
            <person name="Upadhyaya N."/>
            <person name="Rathjen J."/>
            <person name="Taylor J.M."/>
            <person name="Park R.F."/>
            <person name="Dodds P.N."/>
            <person name="Hirsch C.D."/>
            <person name="Kianian S.F."/>
            <person name="Figueroa M."/>
        </authorList>
    </citation>
    <scope>NUCLEOTIDE SEQUENCE [LARGE SCALE GENOMIC DNA]</scope>
    <source>
        <strain evidence="7">12SD80</strain>
    </source>
</reference>
<keyword evidence="1" id="KW-0723">Serine/threonine-protein kinase</keyword>
<dbReference type="GO" id="GO:0007094">
    <property type="term" value="P:mitotic spindle assembly checkpoint signaling"/>
    <property type="evidence" value="ECO:0007669"/>
    <property type="project" value="TreeGrafter"/>
</dbReference>
<evidence type="ECO:0000313" key="7">
    <source>
        <dbReference type="EMBL" id="PLW29694.1"/>
    </source>
</evidence>
<dbReference type="GO" id="GO:0033316">
    <property type="term" value="P:meiotic spindle assembly checkpoint signaling"/>
    <property type="evidence" value="ECO:0007669"/>
    <property type="project" value="TreeGrafter"/>
</dbReference>
<dbReference type="SUPFAM" id="SSF56112">
    <property type="entry name" value="Protein kinase-like (PK-like)"/>
    <property type="match status" value="1"/>
</dbReference>
<evidence type="ECO:0000256" key="4">
    <source>
        <dbReference type="ARBA" id="ARBA00022777"/>
    </source>
</evidence>
<evidence type="ECO:0000259" key="6">
    <source>
        <dbReference type="PROSITE" id="PS50011"/>
    </source>
</evidence>
<comment type="caution">
    <text evidence="7">The sequence shown here is derived from an EMBL/GenBank/DDBJ whole genome shotgun (WGS) entry which is preliminary data.</text>
</comment>
<evidence type="ECO:0000256" key="3">
    <source>
        <dbReference type="ARBA" id="ARBA00022741"/>
    </source>
</evidence>
<keyword evidence="5" id="KW-0067">ATP-binding</keyword>
<dbReference type="Pfam" id="PF00069">
    <property type="entry name" value="Pkinase"/>
    <property type="match status" value="1"/>
</dbReference>
<dbReference type="GO" id="GO:0004712">
    <property type="term" value="F:protein serine/threonine/tyrosine kinase activity"/>
    <property type="evidence" value="ECO:0007669"/>
    <property type="project" value="TreeGrafter"/>
</dbReference>
<dbReference type="GO" id="GO:0005634">
    <property type="term" value="C:nucleus"/>
    <property type="evidence" value="ECO:0007669"/>
    <property type="project" value="TreeGrafter"/>
</dbReference>
<dbReference type="GO" id="GO:0004674">
    <property type="term" value="F:protein serine/threonine kinase activity"/>
    <property type="evidence" value="ECO:0007669"/>
    <property type="project" value="UniProtKB-KW"/>
</dbReference>
<dbReference type="PANTHER" id="PTHR22974">
    <property type="entry name" value="MIXED LINEAGE PROTEIN KINASE"/>
    <property type="match status" value="1"/>
</dbReference>
<proteinExistence type="predicted"/>
<feature type="domain" description="Protein kinase" evidence="6">
    <location>
        <begin position="1"/>
        <end position="178"/>
    </location>
</feature>
<sequence>MADRSLKLVAIKVVGLKQPNRQTCQTFHHEIALLNRLRGHNRVINLVDFSMDNVRRKVRLAMEHRETYLNQFLNRQMGKPISSWFIKHIGEQMLEAVYAVHEMGIIHTDLKPANFILVQVLDRPPLINNPPVKNQMINYFLAWATNVNMVSCISAKKASRQRASRDLSMACLKALSAY</sequence>
<name>A0A2N5TW65_9BASI</name>
<dbReference type="InterPro" id="IPR000719">
    <property type="entry name" value="Prot_kinase_dom"/>
</dbReference>
<organism evidence="7 8">
    <name type="scientific">Puccinia coronata f. sp. avenae</name>
    <dbReference type="NCBI Taxonomy" id="200324"/>
    <lineage>
        <taxon>Eukaryota</taxon>
        <taxon>Fungi</taxon>
        <taxon>Dikarya</taxon>
        <taxon>Basidiomycota</taxon>
        <taxon>Pucciniomycotina</taxon>
        <taxon>Pucciniomycetes</taxon>
        <taxon>Pucciniales</taxon>
        <taxon>Pucciniaceae</taxon>
        <taxon>Puccinia</taxon>
    </lineage>
</organism>
<dbReference type="Proteomes" id="UP000235392">
    <property type="component" value="Unassembled WGS sequence"/>
</dbReference>
<dbReference type="GO" id="GO:0005524">
    <property type="term" value="F:ATP binding"/>
    <property type="evidence" value="ECO:0007669"/>
    <property type="project" value="UniProtKB-KW"/>
</dbReference>
<gene>
    <name evidence="7" type="ORF">PCASD_22315</name>
</gene>
<dbReference type="PANTHER" id="PTHR22974:SF21">
    <property type="entry name" value="DUAL SPECIFICITY PROTEIN KINASE TTK"/>
    <property type="match status" value="1"/>
</dbReference>
<evidence type="ECO:0000313" key="8">
    <source>
        <dbReference type="Proteomes" id="UP000235392"/>
    </source>
</evidence>
<evidence type="ECO:0000256" key="2">
    <source>
        <dbReference type="ARBA" id="ARBA00022679"/>
    </source>
</evidence>
<keyword evidence="2" id="KW-0808">Transferase</keyword>
<dbReference type="PROSITE" id="PS00108">
    <property type="entry name" value="PROTEIN_KINASE_ST"/>
    <property type="match status" value="1"/>
</dbReference>
<dbReference type="Gene3D" id="3.30.200.20">
    <property type="entry name" value="Phosphorylase Kinase, domain 1"/>
    <property type="match status" value="1"/>
</dbReference>
<dbReference type="EMBL" id="PGCI01000322">
    <property type="protein sequence ID" value="PLW29694.1"/>
    <property type="molecule type" value="Genomic_DNA"/>
</dbReference>